<comment type="catalytic activity">
    <reaction evidence="2">
        <text>(R)-mevalonate + 2 NADP(+) + CoA = (3S)-3-hydroxy-3-methylglutaryl-CoA + 2 NADPH + 2 H(+)</text>
        <dbReference type="Rhea" id="RHEA:15989"/>
        <dbReference type="ChEBI" id="CHEBI:15378"/>
        <dbReference type="ChEBI" id="CHEBI:36464"/>
        <dbReference type="ChEBI" id="CHEBI:43074"/>
        <dbReference type="ChEBI" id="CHEBI:57287"/>
        <dbReference type="ChEBI" id="CHEBI:57783"/>
        <dbReference type="ChEBI" id="CHEBI:58349"/>
        <dbReference type="EC" id="1.1.1.34"/>
    </reaction>
    <physiologicalReaction direction="right-to-left" evidence="2">
        <dbReference type="Rhea" id="RHEA:15991"/>
    </physiologicalReaction>
</comment>
<evidence type="ECO:0000256" key="3">
    <source>
        <dbReference type="SAM" id="MobiDB-lite"/>
    </source>
</evidence>
<gene>
    <name evidence="5" type="ORF">KUTeg_017486</name>
</gene>
<dbReference type="Pfam" id="PF00368">
    <property type="entry name" value="HMG-CoA_red"/>
    <property type="match status" value="1"/>
</dbReference>
<comment type="pathway">
    <text evidence="1">Metabolic intermediate biosynthesis; (R)-mevalonate biosynthesis; (R)-mevalonate from acetyl-CoA: step 3/3.</text>
</comment>
<dbReference type="PANTHER" id="PTHR10572:SF24">
    <property type="entry name" value="3-HYDROXY-3-METHYLGLUTARYL-COENZYME A REDUCTASE"/>
    <property type="match status" value="1"/>
</dbReference>
<reference evidence="5 6" key="1">
    <citation type="submission" date="2022-12" db="EMBL/GenBank/DDBJ databases">
        <title>Chromosome-level genome of Tegillarca granosa.</title>
        <authorList>
            <person name="Kim J."/>
        </authorList>
    </citation>
    <scope>NUCLEOTIDE SEQUENCE [LARGE SCALE GENOMIC DNA]</scope>
    <source>
        <strain evidence="5">Teg-2019</strain>
        <tissue evidence="5">Adductor muscle</tissue>
    </source>
</reference>
<protein>
    <recommendedName>
        <fullName evidence="4">SSD domain-containing protein</fullName>
    </recommendedName>
</protein>
<accession>A0ABQ9EF17</accession>
<dbReference type="InterPro" id="IPR000731">
    <property type="entry name" value="SSD"/>
</dbReference>
<dbReference type="PROSITE" id="PS50156">
    <property type="entry name" value="SSD"/>
    <property type="match status" value="1"/>
</dbReference>
<dbReference type="InterPro" id="IPR023282">
    <property type="entry name" value="HMG_CoA_Rdtase_N"/>
</dbReference>
<comment type="caution">
    <text evidence="5">The sequence shown here is derived from an EMBL/GenBank/DDBJ whole genome shotgun (WGS) entry which is preliminary data.</text>
</comment>
<dbReference type="Proteomes" id="UP001217089">
    <property type="component" value="Unassembled WGS sequence"/>
</dbReference>
<feature type="region of interest" description="Disordered" evidence="3">
    <location>
        <begin position="219"/>
        <end position="239"/>
    </location>
</feature>
<feature type="domain" description="SSD" evidence="4">
    <location>
        <begin position="89"/>
        <end position="156"/>
    </location>
</feature>
<dbReference type="InterPro" id="IPR009029">
    <property type="entry name" value="HMG_CoA_Rdtase_sub-bd_dom_sf"/>
</dbReference>
<keyword evidence="6" id="KW-1185">Reference proteome</keyword>
<dbReference type="EMBL" id="JARBDR010000903">
    <property type="protein sequence ID" value="KAJ8303903.1"/>
    <property type="molecule type" value="Genomic_DNA"/>
</dbReference>
<dbReference type="PANTHER" id="PTHR10572">
    <property type="entry name" value="3-HYDROXY-3-METHYLGLUTARYL-COENZYME A REDUCTASE"/>
    <property type="match status" value="1"/>
</dbReference>
<evidence type="ECO:0000256" key="2">
    <source>
        <dbReference type="ARBA" id="ARBA00049909"/>
    </source>
</evidence>
<dbReference type="Gene3D" id="1.10.3270.10">
    <property type="entry name" value="HMGR, N-terminal domain"/>
    <property type="match status" value="1"/>
</dbReference>
<evidence type="ECO:0000313" key="6">
    <source>
        <dbReference type="Proteomes" id="UP001217089"/>
    </source>
</evidence>
<evidence type="ECO:0000256" key="1">
    <source>
        <dbReference type="ARBA" id="ARBA00005084"/>
    </source>
</evidence>
<evidence type="ECO:0000259" key="4">
    <source>
        <dbReference type="PROSITE" id="PS50156"/>
    </source>
</evidence>
<name>A0ABQ9EF17_TEGGR</name>
<proteinExistence type="predicted"/>
<dbReference type="PROSITE" id="PS50065">
    <property type="entry name" value="HMG_COA_REDUCTASE_4"/>
    <property type="match status" value="1"/>
</dbReference>
<dbReference type="SUPFAM" id="SSF56542">
    <property type="entry name" value="Substrate-binding domain of HMG-CoA reductase"/>
    <property type="match status" value="1"/>
</dbReference>
<dbReference type="InterPro" id="IPR002202">
    <property type="entry name" value="HMG_CoA_Rdtase"/>
</dbReference>
<evidence type="ECO:0000313" key="5">
    <source>
        <dbReference type="EMBL" id="KAJ8303903.1"/>
    </source>
</evidence>
<organism evidence="5 6">
    <name type="scientific">Tegillarca granosa</name>
    <name type="common">Malaysian cockle</name>
    <name type="synonym">Anadara granosa</name>
    <dbReference type="NCBI Taxonomy" id="220873"/>
    <lineage>
        <taxon>Eukaryota</taxon>
        <taxon>Metazoa</taxon>
        <taxon>Spiralia</taxon>
        <taxon>Lophotrochozoa</taxon>
        <taxon>Mollusca</taxon>
        <taxon>Bivalvia</taxon>
        <taxon>Autobranchia</taxon>
        <taxon>Pteriomorphia</taxon>
        <taxon>Arcoida</taxon>
        <taxon>Arcoidea</taxon>
        <taxon>Arcidae</taxon>
        <taxon>Tegillarca</taxon>
    </lineage>
</organism>
<sequence length="386" mass="42808">MMVSRLFQVHGHFCAAHPWEVIIGTFTVTMCLMSMHMFTGSDQACGWKSYACSSEKTVSGSDVIILSVTKCLSVMYIYLQFRNLRNLESKYLIEALPFFLLLIDLTKSCALARFALRASSQEDIQNSIGKGMAQLGPAFTLDAIVEVLVIGLGTLSVNADYTLTLVLAVFLTAKYMFLEEDAADILKSNSEDTLTGEEREISSENTYKDSRQVKFVLGETDSSSVSGSDEEETEVHEIEQSNKKCFDEIGTQTEWGNSKSGDSLCNEIQPERSKEECIQIMKSDIGPSALTDKEIVGLVRSKHIPAYKLEDMLGDCERGVSIRRQILASDIDNFEVLEKLPYTQYDYDIVNGACCENVIGYIPVPVGIAGPLLLDGEKMLYPHGNH</sequence>